<feature type="transmembrane region" description="Helical" evidence="1">
    <location>
        <begin position="6"/>
        <end position="26"/>
    </location>
</feature>
<organism evidence="2 3">
    <name type="scientific">Candidatus Brocadia carolinensis</name>
    <dbReference type="NCBI Taxonomy" id="1004156"/>
    <lineage>
        <taxon>Bacteria</taxon>
        <taxon>Pseudomonadati</taxon>
        <taxon>Planctomycetota</taxon>
        <taxon>Candidatus Brocadiia</taxon>
        <taxon>Candidatus Brocadiales</taxon>
        <taxon>Candidatus Brocadiaceae</taxon>
        <taxon>Candidatus Brocadia</taxon>
    </lineage>
</organism>
<sequence>MSVPRFFWFMLVIAFSFLLKIPIITASQKIISSPKTERNKTIAIVIRSQQIAAYNEAIDGFEEGCKGMNITVNAIYDLKGDTEESKRVIQAIRNREQKPQLILAIGVLAATLAKDQFADIPVIFCMVINHERFNLRGANITGISSEASLEDQFTLLREILGLRKNVGVIYDPKKTGKIISDAINVAKKFEINLLKREVSSEREVDAALKDIINDIDALWIIPDGTVITKDSLDAILKNTLKKRLPTFCTSNALVKAGALISISPDYAYTGFQAAQLAQALLNNQTITSLGIKQPDKLKLTINTHVAEMIGINLSSLRSRSDIIFYHENK</sequence>
<comment type="caution">
    <text evidence="2">The sequence shown here is derived from an EMBL/GenBank/DDBJ whole genome shotgun (WGS) entry which is preliminary data.</text>
</comment>
<evidence type="ECO:0000313" key="2">
    <source>
        <dbReference type="EMBL" id="OOP57442.1"/>
    </source>
</evidence>
<keyword evidence="1" id="KW-0812">Transmembrane</keyword>
<reference evidence="2 3" key="1">
    <citation type="journal article" date="2017" name="Water Res.">
        <title>Discovery and metagenomic analysis of an anammox bacterial enrichment related to Candidatus "Brocadia caroliniensis" in a full-scale glycerol-fed nitritation-denitritation separate centrate treatment process.</title>
        <authorList>
            <person name="Park H."/>
            <person name="Brotto A.C."/>
            <person name="van Loosdrecht M.C."/>
            <person name="Chandran K."/>
        </authorList>
    </citation>
    <scope>NUCLEOTIDE SEQUENCE [LARGE SCALE GENOMIC DNA]</scope>
    <source>
        <strain evidence="2">26THWARD</strain>
    </source>
</reference>
<name>A0A1V4AWF1_9BACT</name>
<dbReference type="InterPro" id="IPR028082">
    <property type="entry name" value="Peripla_BP_I"/>
</dbReference>
<dbReference type="Pfam" id="PF04392">
    <property type="entry name" value="ABC_sub_bind"/>
    <property type="match status" value="1"/>
</dbReference>
<evidence type="ECO:0000313" key="3">
    <source>
        <dbReference type="Proteomes" id="UP000189681"/>
    </source>
</evidence>
<dbReference type="SUPFAM" id="SSF53822">
    <property type="entry name" value="Periplasmic binding protein-like I"/>
    <property type="match status" value="1"/>
</dbReference>
<dbReference type="Gene3D" id="3.40.50.2300">
    <property type="match status" value="2"/>
</dbReference>
<dbReference type="STRING" id="1004156.AYP45_03375"/>
<dbReference type="AlphaFoldDB" id="A0A1V4AWF1"/>
<proteinExistence type="predicted"/>
<evidence type="ECO:0008006" key="4">
    <source>
        <dbReference type="Google" id="ProtNLM"/>
    </source>
</evidence>
<protein>
    <recommendedName>
        <fullName evidence="4">ABC transporter substrate-binding protein</fullName>
    </recommendedName>
</protein>
<evidence type="ECO:0000256" key="1">
    <source>
        <dbReference type="SAM" id="Phobius"/>
    </source>
</evidence>
<dbReference type="PANTHER" id="PTHR35271">
    <property type="entry name" value="ABC TRANSPORTER, SUBSTRATE-BINDING LIPOPROTEIN-RELATED"/>
    <property type="match status" value="1"/>
</dbReference>
<accession>A0A1V4AWF1</accession>
<keyword evidence="1" id="KW-1133">Transmembrane helix</keyword>
<dbReference type="PANTHER" id="PTHR35271:SF1">
    <property type="entry name" value="ABC TRANSPORTER, SUBSTRATE-BINDING LIPOPROTEIN"/>
    <property type="match status" value="1"/>
</dbReference>
<dbReference type="Proteomes" id="UP000189681">
    <property type="component" value="Unassembled WGS sequence"/>
</dbReference>
<keyword evidence="1" id="KW-0472">Membrane</keyword>
<dbReference type="EMBL" id="AYTS01000031">
    <property type="protein sequence ID" value="OOP57442.1"/>
    <property type="molecule type" value="Genomic_DNA"/>
</dbReference>
<gene>
    <name evidence="2" type="ORF">AYP45_03375</name>
</gene>
<dbReference type="InterPro" id="IPR007487">
    <property type="entry name" value="ABC_transpt-TYRBP-like"/>
</dbReference>